<sequence length="495" mass="55555">MSLLSKYSPFSEEEANDANVKVYSPSGDSFCMNNVLHTKESVLEAIELLNKLGNSLKTIVLKSRFVHFADDVDNNCTMLLKSILQHSPSLNHLHLQGIPLQNKIFIELLHKSHLKTLVLDSNGLDSNILSNLDVYLKAGLEELRIEKNTVRGAAVNAVARLLSQCSVLKKLSLQSCSLQSTAMEKLLSTISSSLTGLVELNLFDNDVGQNSHLLTNSLEQFIHLRSVNLGACSLTDGAAVAFMTKFQRLKVEYVNFSSNLITKGGCNDILKALRGSKIKTLVLWGNPFCVAENSAYIIRQVEVLIAEYNIKTRLIWKRHDQPERMEEIRRRLDWSEIELFINKPNLEMFIRIRNVPEKTFLYLRNFQQASLKSLVNLLFNILKFYCDFHDQIEHRSSMIAPNFLKQDVISMCELVLFCCLTPIFSKRATEDDLTLEIASRLSASTTPSEDTKGDGEPPRNDSPAVSRASVALGAILLRVEHLITLPLTCAEKGAM</sequence>
<evidence type="ECO:0000256" key="4">
    <source>
        <dbReference type="SAM" id="MobiDB-lite"/>
    </source>
</evidence>
<evidence type="ECO:0000313" key="6">
    <source>
        <dbReference type="Proteomes" id="UP000594260"/>
    </source>
</evidence>
<name>A0A7M7KCP4_VARDE</name>
<dbReference type="PANTHER" id="PTHR24113">
    <property type="entry name" value="RAN GTPASE-ACTIVATING PROTEIN 1"/>
    <property type="match status" value="1"/>
</dbReference>
<dbReference type="GO" id="GO:0005096">
    <property type="term" value="F:GTPase activator activity"/>
    <property type="evidence" value="ECO:0007669"/>
    <property type="project" value="UniProtKB-KW"/>
</dbReference>
<dbReference type="Proteomes" id="UP000594260">
    <property type="component" value="Unplaced"/>
</dbReference>
<dbReference type="OrthoDB" id="10350844at2759"/>
<dbReference type="AlphaFoldDB" id="A0A7M7KCP4"/>
<dbReference type="InterPro" id="IPR032675">
    <property type="entry name" value="LRR_dom_sf"/>
</dbReference>
<keyword evidence="3" id="KW-0677">Repeat</keyword>
<dbReference type="GO" id="GO:0005634">
    <property type="term" value="C:nucleus"/>
    <property type="evidence" value="ECO:0007669"/>
    <property type="project" value="TreeGrafter"/>
</dbReference>
<evidence type="ECO:0000313" key="5">
    <source>
        <dbReference type="EnsemblMetazoa" id="XP_022664903"/>
    </source>
</evidence>
<dbReference type="RefSeq" id="XP_022664903.1">
    <property type="nucleotide sequence ID" value="XM_022809168.1"/>
</dbReference>
<dbReference type="PANTHER" id="PTHR24113:SF12">
    <property type="entry name" value="RAN GTPASE-ACTIVATING PROTEIN 1"/>
    <property type="match status" value="1"/>
</dbReference>
<reference evidence="5" key="1">
    <citation type="submission" date="2021-01" db="UniProtKB">
        <authorList>
            <consortium name="EnsemblMetazoa"/>
        </authorList>
    </citation>
    <scope>IDENTIFICATION</scope>
</reference>
<accession>A0A7M7KCP4</accession>
<evidence type="ECO:0000256" key="1">
    <source>
        <dbReference type="ARBA" id="ARBA00022468"/>
    </source>
</evidence>
<dbReference type="InterPro" id="IPR027038">
    <property type="entry name" value="RanGap"/>
</dbReference>
<dbReference type="Gene3D" id="3.80.10.10">
    <property type="entry name" value="Ribonuclease Inhibitor"/>
    <property type="match status" value="1"/>
</dbReference>
<dbReference type="GO" id="GO:0031267">
    <property type="term" value="F:small GTPase binding"/>
    <property type="evidence" value="ECO:0007669"/>
    <property type="project" value="TreeGrafter"/>
</dbReference>
<organism evidence="5 6">
    <name type="scientific">Varroa destructor</name>
    <name type="common">Honeybee mite</name>
    <dbReference type="NCBI Taxonomy" id="109461"/>
    <lineage>
        <taxon>Eukaryota</taxon>
        <taxon>Metazoa</taxon>
        <taxon>Ecdysozoa</taxon>
        <taxon>Arthropoda</taxon>
        <taxon>Chelicerata</taxon>
        <taxon>Arachnida</taxon>
        <taxon>Acari</taxon>
        <taxon>Parasitiformes</taxon>
        <taxon>Mesostigmata</taxon>
        <taxon>Gamasina</taxon>
        <taxon>Dermanyssoidea</taxon>
        <taxon>Varroidae</taxon>
        <taxon>Varroa</taxon>
    </lineage>
</organism>
<dbReference type="GO" id="GO:0006913">
    <property type="term" value="P:nucleocytoplasmic transport"/>
    <property type="evidence" value="ECO:0007669"/>
    <property type="project" value="TreeGrafter"/>
</dbReference>
<dbReference type="SUPFAM" id="SSF52047">
    <property type="entry name" value="RNI-like"/>
    <property type="match status" value="1"/>
</dbReference>
<dbReference type="EnsemblMetazoa" id="XM_022809168">
    <property type="protein sequence ID" value="XP_022664903"/>
    <property type="gene ID" value="LOC111251965"/>
</dbReference>
<dbReference type="KEGG" id="vde:111251965"/>
<keyword evidence="2" id="KW-0433">Leucine-rich repeat</keyword>
<protein>
    <submittedName>
        <fullName evidence="5">Uncharacterized protein</fullName>
    </submittedName>
</protein>
<dbReference type="InParanoid" id="A0A7M7KCP4"/>
<proteinExistence type="predicted"/>
<evidence type="ECO:0000256" key="2">
    <source>
        <dbReference type="ARBA" id="ARBA00022614"/>
    </source>
</evidence>
<dbReference type="GO" id="GO:0048471">
    <property type="term" value="C:perinuclear region of cytoplasm"/>
    <property type="evidence" value="ECO:0007669"/>
    <property type="project" value="TreeGrafter"/>
</dbReference>
<keyword evidence="6" id="KW-1185">Reference proteome</keyword>
<feature type="region of interest" description="Disordered" evidence="4">
    <location>
        <begin position="442"/>
        <end position="465"/>
    </location>
</feature>
<dbReference type="GeneID" id="111251965"/>
<feature type="compositionally biased region" description="Basic and acidic residues" evidence="4">
    <location>
        <begin position="449"/>
        <end position="459"/>
    </location>
</feature>
<keyword evidence="1" id="KW-0343">GTPase activation</keyword>
<evidence type="ECO:0000256" key="3">
    <source>
        <dbReference type="ARBA" id="ARBA00022737"/>
    </source>
</evidence>
<dbReference type="GO" id="GO:0005829">
    <property type="term" value="C:cytosol"/>
    <property type="evidence" value="ECO:0007669"/>
    <property type="project" value="TreeGrafter"/>
</dbReference>